<keyword evidence="5 13" id="KW-0812">Transmembrane</keyword>
<proteinExistence type="inferred from homology"/>
<evidence type="ECO:0000256" key="13">
    <source>
        <dbReference type="SAM" id="Phobius"/>
    </source>
</evidence>
<keyword evidence="3" id="KW-1003">Cell membrane</keyword>
<comment type="subcellular location">
    <subcellularLocation>
        <location evidence="1">Cell inner membrane</location>
        <topology evidence="1">Multi-pass membrane protein</topology>
    </subcellularLocation>
</comment>
<dbReference type="CDD" id="cd03255">
    <property type="entry name" value="ABC_MJ0796_LolCDE_FtsE"/>
    <property type="match status" value="1"/>
</dbReference>
<dbReference type="InterPro" id="IPR003439">
    <property type="entry name" value="ABC_transporter-like_ATP-bd"/>
</dbReference>
<evidence type="ECO:0000256" key="9">
    <source>
        <dbReference type="ARBA" id="ARBA00022989"/>
    </source>
</evidence>
<evidence type="ECO:0000256" key="6">
    <source>
        <dbReference type="ARBA" id="ARBA00022741"/>
    </source>
</evidence>
<dbReference type="Pfam" id="PF02687">
    <property type="entry name" value="FtsX"/>
    <property type="match status" value="1"/>
</dbReference>
<dbReference type="EMBL" id="JXKD01000004">
    <property type="protein sequence ID" value="OJG11205.1"/>
    <property type="molecule type" value="Genomic_DNA"/>
</dbReference>
<evidence type="ECO:0000256" key="8">
    <source>
        <dbReference type="ARBA" id="ARBA00022970"/>
    </source>
</evidence>
<dbReference type="SUPFAM" id="SSF52540">
    <property type="entry name" value="P-loop containing nucleoside triphosphate hydrolases"/>
    <property type="match status" value="1"/>
</dbReference>
<keyword evidence="7 15" id="KW-0067">ATP-binding</keyword>
<evidence type="ECO:0000256" key="4">
    <source>
        <dbReference type="ARBA" id="ARBA00022519"/>
    </source>
</evidence>
<dbReference type="InterPro" id="IPR017911">
    <property type="entry name" value="MacB-like_ATP-bd"/>
</dbReference>
<evidence type="ECO:0000256" key="12">
    <source>
        <dbReference type="SAM" id="MobiDB-lite"/>
    </source>
</evidence>
<evidence type="ECO:0000256" key="11">
    <source>
        <dbReference type="ARBA" id="ARBA00038388"/>
    </source>
</evidence>
<keyword evidence="6" id="KW-0547">Nucleotide-binding</keyword>
<feature type="region of interest" description="Disordered" evidence="12">
    <location>
        <begin position="318"/>
        <end position="349"/>
    </location>
</feature>
<dbReference type="FunFam" id="3.40.50.300:FF:000032">
    <property type="entry name" value="Export ABC transporter ATP-binding protein"/>
    <property type="match status" value="1"/>
</dbReference>
<dbReference type="RefSeq" id="WP_071874407.1">
    <property type="nucleotide sequence ID" value="NZ_JBHSHF010000020.1"/>
</dbReference>
<sequence length="675" mass="73919">MALMTLKNVNKYYLSGSDLRFHALKNINLSFNKGELVSIIGESGSGKSTLMNLIGGLDRDFEGEILVDGVNIGTYNENQRVMYNKEKIGFVFQSFNLIPHLNVLENVALAMTLSNVSKKIRVERAKKILAEVGLEKHYYKKPNQLSGGQKQRVAIARSLVNDPEIIIADEPTGALDSETADQVLQIFSEIAASGKLVLLVTHSERVAARSSRIVTIADGSIISDQEYPENQVYHSKEHLSRFSLTSRPKNRNLSFFAAMKLAFLNMKEKFSRSVLIALGGSIGIMSIILMLSLGSGVNAYLTNLMQEQVNPVVSEVRMPEPEEQETSNSSTSEITGDPTGMPMDPAQNSPVMRNDNVPFEQSDLETLENIDGVASLEKGYSTFSLGNNSIMYNDRYRSFMNFITMSSMITTANLSEGEFPQEGEILITQGIADSIGEDSIGKEVTVTLMMDGVITETDMVISGIFASSDAVGPTAVFDSIYMNYADVEAIAQANDIELQPNVVYLVAEDAQANARVKEEIKTLGYQGSAMESIAKLFTDMIDIFTYILAGVAGLSLFVSAIMILTVLYISVVERTQEIGVIKATGGRKKDIRRIFVSESFLIGVFSGSFGVGFAYILSIIGNRVVEQQFGTTIFLVEYQFIVMGMVISILLSVIAGLLPSVCASRLDPVEALRHE</sequence>
<dbReference type="InterPro" id="IPR027417">
    <property type="entry name" value="P-loop_NTPase"/>
</dbReference>
<dbReference type="GO" id="GO:0022857">
    <property type="term" value="F:transmembrane transporter activity"/>
    <property type="evidence" value="ECO:0007669"/>
    <property type="project" value="UniProtKB-ARBA"/>
</dbReference>
<feature type="transmembrane region" description="Helical" evidence="13">
    <location>
        <begin position="638"/>
        <end position="658"/>
    </location>
</feature>
<evidence type="ECO:0000313" key="16">
    <source>
        <dbReference type="Proteomes" id="UP000182149"/>
    </source>
</evidence>
<evidence type="ECO:0000256" key="2">
    <source>
        <dbReference type="ARBA" id="ARBA00022448"/>
    </source>
</evidence>
<dbReference type="Pfam" id="PF12704">
    <property type="entry name" value="MacB_PCD"/>
    <property type="match status" value="1"/>
</dbReference>
<evidence type="ECO:0000256" key="7">
    <source>
        <dbReference type="ARBA" id="ARBA00022840"/>
    </source>
</evidence>
<keyword evidence="4" id="KW-0997">Cell inner membrane</keyword>
<dbReference type="PANTHER" id="PTHR42798">
    <property type="entry name" value="LIPOPROTEIN-RELEASING SYSTEM ATP-BINDING PROTEIN LOLD"/>
    <property type="match status" value="1"/>
</dbReference>
<feature type="transmembrane region" description="Helical" evidence="13">
    <location>
        <begin position="593"/>
        <end position="618"/>
    </location>
</feature>
<dbReference type="PANTHER" id="PTHR42798:SF6">
    <property type="entry name" value="CELL DIVISION ATP-BINDING PROTEIN FTSE"/>
    <property type="match status" value="1"/>
</dbReference>
<dbReference type="PROSITE" id="PS50893">
    <property type="entry name" value="ABC_TRANSPORTER_2"/>
    <property type="match status" value="1"/>
</dbReference>
<dbReference type="InterPro" id="IPR003838">
    <property type="entry name" value="ABC3_permease_C"/>
</dbReference>
<evidence type="ECO:0000256" key="3">
    <source>
        <dbReference type="ARBA" id="ARBA00022475"/>
    </source>
</evidence>
<dbReference type="InterPro" id="IPR017871">
    <property type="entry name" value="ABC_transporter-like_CS"/>
</dbReference>
<dbReference type="PROSITE" id="PS00211">
    <property type="entry name" value="ABC_TRANSPORTER_1"/>
    <property type="match status" value="1"/>
</dbReference>
<feature type="transmembrane region" description="Helical" evidence="13">
    <location>
        <begin position="543"/>
        <end position="572"/>
    </location>
</feature>
<keyword evidence="9 13" id="KW-1133">Transmembrane helix</keyword>
<dbReference type="GO" id="GO:0098796">
    <property type="term" value="C:membrane protein complex"/>
    <property type="evidence" value="ECO:0007669"/>
    <property type="project" value="UniProtKB-ARBA"/>
</dbReference>
<protein>
    <submittedName>
        <fullName evidence="15">ABC transporter ATP-binding protein</fullName>
    </submittedName>
</protein>
<evidence type="ECO:0000256" key="1">
    <source>
        <dbReference type="ARBA" id="ARBA00004429"/>
    </source>
</evidence>
<name>A0A1L8QUM5_9ENTE</name>
<dbReference type="InterPro" id="IPR003593">
    <property type="entry name" value="AAA+_ATPase"/>
</dbReference>
<dbReference type="GO" id="GO:0005524">
    <property type="term" value="F:ATP binding"/>
    <property type="evidence" value="ECO:0007669"/>
    <property type="project" value="UniProtKB-KW"/>
</dbReference>
<dbReference type="Proteomes" id="UP000182149">
    <property type="component" value="Unassembled WGS sequence"/>
</dbReference>
<dbReference type="Gene3D" id="3.40.50.300">
    <property type="entry name" value="P-loop containing nucleotide triphosphate hydrolases"/>
    <property type="match status" value="1"/>
</dbReference>
<dbReference type="Pfam" id="PF00005">
    <property type="entry name" value="ABC_tran"/>
    <property type="match status" value="1"/>
</dbReference>
<keyword evidence="10 13" id="KW-0472">Membrane</keyword>
<keyword evidence="16" id="KW-1185">Reference proteome</keyword>
<comment type="similarity">
    <text evidence="11">Belongs to the ABC transporter superfamily. Macrolide exporter (TC 3.A.1.122) family.</text>
</comment>
<keyword evidence="8" id="KW-0029">Amino-acid transport</keyword>
<dbReference type="GO" id="GO:0006865">
    <property type="term" value="P:amino acid transport"/>
    <property type="evidence" value="ECO:0007669"/>
    <property type="project" value="UniProtKB-KW"/>
</dbReference>
<feature type="transmembrane region" description="Helical" evidence="13">
    <location>
        <begin position="274"/>
        <end position="301"/>
    </location>
</feature>
<dbReference type="STRING" id="328396.RU93_GL001692"/>
<evidence type="ECO:0000256" key="10">
    <source>
        <dbReference type="ARBA" id="ARBA00023136"/>
    </source>
</evidence>
<dbReference type="InterPro" id="IPR025857">
    <property type="entry name" value="MacB_PCD"/>
</dbReference>
<evidence type="ECO:0000256" key="5">
    <source>
        <dbReference type="ARBA" id="ARBA00022692"/>
    </source>
</evidence>
<dbReference type="AlphaFoldDB" id="A0A1L8QUM5"/>
<dbReference type="GO" id="GO:0016887">
    <property type="term" value="F:ATP hydrolysis activity"/>
    <property type="evidence" value="ECO:0007669"/>
    <property type="project" value="InterPro"/>
</dbReference>
<feature type="domain" description="ABC transporter" evidence="14">
    <location>
        <begin position="4"/>
        <end position="243"/>
    </location>
</feature>
<dbReference type="GO" id="GO:0005886">
    <property type="term" value="C:plasma membrane"/>
    <property type="evidence" value="ECO:0007669"/>
    <property type="project" value="UniProtKB-SubCell"/>
</dbReference>
<dbReference type="OrthoDB" id="2079174at2"/>
<gene>
    <name evidence="15" type="ORF">RU93_GL001692</name>
</gene>
<organism evidence="15 16">
    <name type="scientific">Enterococcus aquimarinus</name>
    <dbReference type="NCBI Taxonomy" id="328396"/>
    <lineage>
        <taxon>Bacteria</taxon>
        <taxon>Bacillati</taxon>
        <taxon>Bacillota</taxon>
        <taxon>Bacilli</taxon>
        <taxon>Lactobacillales</taxon>
        <taxon>Enterococcaceae</taxon>
        <taxon>Enterococcus</taxon>
    </lineage>
</organism>
<reference evidence="15 16" key="1">
    <citation type="submission" date="2014-12" db="EMBL/GenBank/DDBJ databases">
        <title>Draft genome sequences of 29 type strains of Enterococci.</title>
        <authorList>
            <person name="Zhong Z."/>
            <person name="Sun Z."/>
            <person name="Liu W."/>
            <person name="Zhang W."/>
            <person name="Zhang H."/>
        </authorList>
    </citation>
    <scope>NUCLEOTIDE SEQUENCE [LARGE SCALE GENOMIC DNA]</scope>
    <source>
        <strain evidence="15 16">DSM 17690</strain>
    </source>
</reference>
<comment type="caution">
    <text evidence="15">The sequence shown here is derived from an EMBL/GenBank/DDBJ whole genome shotgun (WGS) entry which is preliminary data.</text>
</comment>
<evidence type="ECO:0000313" key="15">
    <source>
        <dbReference type="EMBL" id="OJG11205.1"/>
    </source>
</evidence>
<dbReference type="SMART" id="SM00382">
    <property type="entry name" value="AAA"/>
    <property type="match status" value="1"/>
</dbReference>
<evidence type="ECO:0000259" key="14">
    <source>
        <dbReference type="PROSITE" id="PS50893"/>
    </source>
</evidence>
<keyword evidence="2" id="KW-0813">Transport</keyword>
<accession>A0A1L8QUM5</accession>